<keyword evidence="2" id="KW-0378">Hydrolase</keyword>
<reference evidence="2 3" key="1">
    <citation type="journal article" date="2016" name="Front. Microbiol.">
        <title>Characterization of Novel Bacteriophages for Biocontrol of Bacterial Blight in Leek Caused by Pseudomonas syringae pv. porri.</title>
        <authorList>
            <person name="Rombouts S."/>
            <person name="Lavigne R."/>
        </authorList>
    </citation>
    <scope>NUCLEOTIDE SEQUENCE [LARGE SCALE GENOMIC DNA]</scope>
</reference>
<dbReference type="RefSeq" id="YP_009275974.1">
    <property type="nucleotide sequence ID" value="NC_030934.1"/>
</dbReference>
<keyword evidence="2" id="KW-0540">Nuclease</keyword>
<evidence type="ECO:0000313" key="2">
    <source>
        <dbReference type="EMBL" id="AMR57292.1"/>
    </source>
</evidence>
<dbReference type="Proteomes" id="UP000203989">
    <property type="component" value="Segment"/>
</dbReference>
<dbReference type="KEGG" id="vg:28802436"/>
<dbReference type="EMBL" id="KU130126">
    <property type="protein sequence ID" value="AMR57292.1"/>
    <property type="molecule type" value="Genomic_DNA"/>
</dbReference>
<organism evidence="2 3">
    <name type="scientific">Pseudomonas phage vB_PsyM_KIL1</name>
    <dbReference type="NCBI Taxonomy" id="1777065"/>
    <lineage>
        <taxon>Viruses</taxon>
        <taxon>Duplodnaviria</taxon>
        <taxon>Heunggongvirae</taxon>
        <taxon>Uroviricota</taxon>
        <taxon>Caudoviricetes</taxon>
        <taxon>Vandenendeviridae</taxon>
        <taxon>Gorskivirinae</taxon>
        <taxon>Flaumdravirus</taxon>
        <taxon>Flaumdravirus KIL4</taxon>
    </lineage>
</organism>
<evidence type="ECO:0000259" key="1">
    <source>
        <dbReference type="SMART" id="SM00507"/>
    </source>
</evidence>
<keyword evidence="3" id="KW-1185">Reference proteome</keyword>
<keyword evidence="2" id="KW-0255">Endonuclease</keyword>
<dbReference type="GeneID" id="28802436"/>
<gene>
    <name evidence="2" type="ORF">vB_PsyM_KIL1_0043</name>
</gene>
<dbReference type="GO" id="GO:0004519">
    <property type="term" value="F:endonuclease activity"/>
    <property type="evidence" value="ECO:0007669"/>
    <property type="project" value="UniProtKB-KW"/>
</dbReference>
<dbReference type="OrthoDB" id="25105at10239"/>
<sequence length="140" mass="16067">MTKHCKVCDEVKPQSEFNKNKVKSDGLQTRCRECQKAQNNSGYITNQNRRNSIKARNTEVKDYNRKLMRRFKAFLGCLICREKEPVALDLHHTDPSGKDANPSSLLTYSTNTLKAEIRKCIVLCSNCHRKFHAGLIVLPE</sequence>
<dbReference type="InterPro" id="IPR003615">
    <property type="entry name" value="HNH_nuc"/>
</dbReference>
<accession>A0A142IDI7</accession>
<proteinExistence type="predicted"/>
<dbReference type="SMART" id="SM00507">
    <property type="entry name" value="HNHc"/>
    <property type="match status" value="1"/>
</dbReference>
<protein>
    <submittedName>
        <fullName evidence="2">Putative HNH endonuclease</fullName>
    </submittedName>
</protein>
<name>A0A142IDI7_9CAUD</name>
<evidence type="ECO:0000313" key="3">
    <source>
        <dbReference type="Proteomes" id="UP000203989"/>
    </source>
</evidence>
<feature type="domain" description="HNH nuclease" evidence="1">
    <location>
        <begin position="62"/>
        <end position="129"/>
    </location>
</feature>